<name>A0ACC0KT98_CHOFU</name>
<protein>
    <submittedName>
        <fullName evidence="1">Uncharacterized protein</fullName>
    </submittedName>
</protein>
<keyword evidence="2" id="KW-1185">Reference proteome</keyword>
<sequence>MASPIREAREDDGFEGHVLVTVSPSTTRGPPRRRAPPPPSRLETGHRPSRSAPEPPDTAQAAPLPSPAAAQKLRDDVERLRDQCDTLAKQGGLLKNRPPASWQCHMCTFRNHPLLDKCEQCDMPRVFVVRASDGITVRLMPGRRKIVRSWVL</sequence>
<organism evidence="1 2">
    <name type="scientific">Choristoneura fumiferana</name>
    <name type="common">Spruce budworm moth</name>
    <name type="synonym">Archips fumiferana</name>
    <dbReference type="NCBI Taxonomy" id="7141"/>
    <lineage>
        <taxon>Eukaryota</taxon>
        <taxon>Metazoa</taxon>
        <taxon>Ecdysozoa</taxon>
        <taxon>Arthropoda</taxon>
        <taxon>Hexapoda</taxon>
        <taxon>Insecta</taxon>
        <taxon>Pterygota</taxon>
        <taxon>Neoptera</taxon>
        <taxon>Endopterygota</taxon>
        <taxon>Lepidoptera</taxon>
        <taxon>Glossata</taxon>
        <taxon>Ditrysia</taxon>
        <taxon>Tortricoidea</taxon>
        <taxon>Tortricidae</taxon>
        <taxon>Tortricinae</taxon>
        <taxon>Choristoneura</taxon>
    </lineage>
</organism>
<dbReference type="EMBL" id="CM046123">
    <property type="protein sequence ID" value="KAI8439678.1"/>
    <property type="molecule type" value="Genomic_DNA"/>
</dbReference>
<evidence type="ECO:0000313" key="1">
    <source>
        <dbReference type="EMBL" id="KAI8439678.1"/>
    </source>
</evidence>
<reference evidence="1 2" key="1">
    <citation type="journal article" date="2022" name="Genome Biol. Evol.">
        <title>The Spruce Budworm Genome: Reconstructing the Evolutionary History of Antifreeze Proteins.</title>
        <authorList>
            <person name="Beliveau C."/>
            <person name="Gagne P."/>
            <person name="Picq S."/>
            <person name="Vernygora O."/>
            <person name="Keeling C.I."/>
            <person name="Pinkney K."/>
            <person name="Doucet D."/>
            <person name="Wen F."/>
            <person name="Johnston J.S."/>
            <person name="Maaroufi H."/>
            <person name="Boyle B."/>
            <person name="Laroche J."/>
            <person name="Dewar K."/>
            <person name="Juretic N."/>
            <person name="Blackburn G."/>
            <person name="Nisole A."/>
            <person name="Brunet B."/>
            <person name="Brandao M."/>
            <person name="Lumley L."/>
            <person name="Duan J."/>
            <person name="Quan G."/>
            <person name="Lucarotti C.J."/>
            <person name="Roe A.D."/>
            <person name="Sperling F.A.H."/>
            <person name="Levesque R.C."/>
            <person name="Cusson M."/>
        </authorList>
    </citation>
    <scope>NUCLEOTIDE SEQUENCE [LARGE SCALE GENOMIC DNA]</scope>
    <source>
        <strain evidence="1">Glfc:IPQL:Cfum</strain>
    </source>
</reference>
<evidence type="ECO:0000313" key="2">
    <source>
        <dbReference type="Proteomes" id="UP001064048"/>
    </source>
</evidence>
<comment type="caution">
    <text evidence="1">The sequence shown here is derived from an EMBL/GenBank/DDBJ whole genome shotgun (WGS) entry which is preliminary data.</text>
</comment>
<gene>
    <name evidence="1" type="ORF">MSG28_013373</name>
</gene>
<proteinExistence type="predicted"/>
<dbReference type="Proteomes" id="UP001064048">
    <property type="component" value="Chromosome 23"/>
</dbReference>
<accession>A0ACC0KT98</accession>